<dbReference type="EMBL" id="LAZR01016638">
    <property type="protein sequence ID" value="KKM03646.1"/>
    <property type="molecule type" value="Genomic_DNA"/>
</dbReference>
<reference evidence="3" key="1">
    <citation type="journal article" date="2015" name="Nature">
        <title>Complex archaea that bridge the gap between prokaryotes and eukaryotes.</title>
        <authorList>
            <person name="Spang A."/>
            <person name="Saw J.H."/>
            <person name="Jorgensen S.L."/>
            <person name="Zaremba-Niedzwiedzka K."/>
            <person name="Martijn J."/>
            <person name="Lind A.E."/>
            <person name="van Eijk R."/>
            <person name="Schleper C."/>
            <person name="Guy L."/>
            <person name="Ettema T.J."/>
        </authorList>
    </citation>
    <scope>NUCLEOTIDE SEQUENCE</scope>
</reference>
<name>A0A0F9JCR4_9ZZZZ</name>
<keyword evidence="1" id="KW-0812">Transmembrane</keyword>
<keyword evidence="1" id="KW-0472">Membrane</keyword>
<gene>
    <name evidence="3" type="ORF">LCGC14_1772340</name>
</gene>
<feature type="transmembrane region" description="Helical" evidence="1">
    <location>
        <begin position="92"/>
        <end position="113"/>
    </location>
</feature>
<dbReference type="AlphaFoldDB" id="A0A0F9JCR4"/>
<dbReference type="InterPro" id="IPR008457">
    <property type="entry name" value="Cu-R_CopD_dom"/>
</dbReference>
<feature type="transmembrane region" description="Helical" evidence="1">
    <location>
        <begin position="12"/>
        <end position="32"/>
    </location>
</feature>
<keyword evidence="1" id="KW-1133">Transmembrane helix</keyword>
<organism evidence="3">
    <name type="scientific">marine sediment metagenome</name>
    <dbReference type="NCBI Taxonomy" id="412755"/>
    <lineage>
        <taxon>unclassified sequences</taxon>
        <taxon>metagenomes</taxon>
        <taxon>ecological metagenomes</taxon>
    </lineage>
</organism>
<feature type="transmembrane region" description="Helical" evidence="1">
    <location>
        <begin position="134"/>
        <end position="160"/>
    </location>
</feature>
<feature type="transmembrane region" description="Helical" evidence="1">
    <location>
        <begin position="52"/>
        <end position="72"/>
    </location>
</feature>
<comment type="caution">
    <text evidence="3">The sequence shown here is derived from an EMBL/GenBank/DDBJ whole genome shotgun (WGS) entry which is preliminary data.</text>
</comment>
<evidence type="ECO:0000256" key="1">
    <source>
        <dbReference type="SAM" id="Phobius"/>
    </source>
</evidence>
<sequence>MSEAITPWVHIVAVTVWIGPQFFMFLVTVPAVRVIEDPAVRLQVMRVIVQRFGWLAWGAMAVIVATGVSNLFQEAEEFGHIWDTDYRYFQIFSTKMVLVGLMVILTALHTFVIGPKQLRLLEEMRSDSTEAAGLRRLSIIVSSLTLLISIAVVYAAALLANHAYSFQLV</sequence>
<evidence type="ECO:0000259" key="2">
    <source>
        <dbReference type="Pfam" id="PF05425"/>
    </source>
</evidence>
<proteinExistence type="predicted"/>
<accession>A0A0F9JCR4</accession>
<dbReference type="Pfam" id="PF05425">
    <property type="entry name" value="CopD"/>
    <property type="match status" value="1"/>
</dbReference>
<evidence type="ECO:0000313" key="3">
    <source>
        <dbReference type="EMBL" id="KKM03646.1"/>
    </source>
</evidence>
<protein>
    <recommendedName>
        <fullName evidence="2">Copper resistance protein D domain-containing protein</fullName>
    </recommendedName>
</protein>
<dbReference type="GO" id="GO:0016020">
    <property type="term" value="C:membrane"/>
    <property type="evidence" value="ECO:0007669"/>
    <property type="project" value="InterPro"/>
</dbReference>
<feature type="domain" description="Copper resistance protein D" evidence="2">
    <location>
        <begin position="48"/>
        <end position="153"/>
    </location>
</feature>